<sequence length="424" mass="46699">MLATDIDDHSLEFAKRNISANCLSEAIQLFRVDSKGAIFPEEVVNSVEQIDFTMSNPPFYDSHEEIASSLAKKELEPFARCTGADNEMVTPGGEVAFVSRMVEESLVLGQQKIRWYTSLLGKYSSISPLILNYHVHALPPHGYTTRWVLSWSLQDKRFPLDSTYDPDMAAHSTATTTSSPSLPLARFLSPATLPATYFTPSLAPSHLSDPIEDVQETLDVVLRELVGEFVKAGAQDSLRERKRRRVKRSSGEGAASSGLEWRWSTAAGEGEQGGEVEERQVWIQAWRNVWSRKARRAMTATSSAANTTAAAEYDAVPARPLLELRITLDLSSPSSIPSPTVSNLPPCPSDTSPQVKLTLTWLRGLDASYPALTGFWSYLTRKVGDRVKLIGSEAERDREEGGARKERRREKAGSGRGRGGGEGQ</sequence>
<feature type="compositionally biased region" description="Basic and acidic residues" evidence="3">
    <location>
        <begin position="389"/>
        <end position="413"/>
    </location>
</feature>
<dbReference type="Pfam" id="PF05971">
    <property type="entry name" value="Methyltransf_10"/>
    <property type="match status" value="1"/>
</dbReference>
<evidence type="ECO:0000256" key="1">
    <source>
        <dbReference type="ARBA" id="ARBA00022603"/>
    </source>
</evidence>
<evidence type="ECO:0000256" key="2">
    <source>
        <dbReference type="ARBA" id="ARBA00022679"/>
    </source>
</evidence>
<dbReference type="GO" id="GO:0005634">
    <property type="term" value="C:nucleus"/>
    <property type="evidence" value="ECO:0007669"/>
    <property type="project" value="TreeGrafter"/>
</dbReference>
<protein>
    <submittedName>
        <fullName evidence="4">Ribosomal RNA large subunit methyltransferase F</fullName>
    </submittedName>
</protein>
<evidence type="ECO:0000313" key="4">
    <source>
        <dbReference type="EMBL" id="GEM11421.1"/>
    </source>
</evidence>
<feature type="region of interest" description="Disordered" evidence="3">
    <location>
        <begin position="389"/>
        <end position="424"/>
    </location>
</feature>
<keyword evidence="1 4" id="KW-0489">Methyltransferase</keyword>
<feature type="compositionally biased region" description="Gly residues" evidence="3">
    <location>
        <begin position="414"/>
        <end position="424"/>
    </location>
</feature>
<organism evidence="4 5">
    <name type="scientific">Rhodotorula toruloides</name>
    <name type="common">Yeast</name>
    <name type="synonym">Rhodosporidium toruloides</name>
    <dbReference type="NCBI Taxonomy" id="5286"/>
    <lineage>
        <taxon>Eukaryota</taxon>
        <taxon>Fungi</taxon>
        <taxon>Dikarya</taxon>
        <taxon>Basidiomycota</taxon>
        <taxon>Pucciniomycotina</taxon>
        <taxon>Microbotryomycetes</taxon>
        <taxon>Sporidiobolales</taxon>
        <taxon>Sporidiobolaceae</taxon>
        <taxon>Rhodotorula</taxon>
    </lineage>
</organism>
<evidence type="ECO:0000256" key="3">
    <source>
        <dbReference type="SAM" id="MobiDB-lite"/>
    </source>
</evidence>
<keyword evidence="2 4" id="KW-0808">Transferase</keyword>
<comment type="caution">
    <text evidence="4">The sequence shown here is derived from an EMBL/GenBank/DDBJ whole genome shotgun (WGS) entry which is preliminary data.</text>
</comment>
<dbReference type="GO" id="GO:0008168">
    <property type="term" value="F:methyltransferase activity"/>
    <property type="evidence" value="ECO:0007669"/>
    <property type="project" value="UniProtKB-KW"/>
</dbReference>
<dbReference type="PANTHER" id="PTHR13393:SF0">
    <property type="entry name" value="RNA N6-ADENOSINE-METHYLTRANSFERASE METTL16"/>
    <property type="match status" value="1"/>
</dbReference>
<dbReference type="OrthoDB" id="514248at2759"/>
<dbReference type="EMBL" id="BJWK01000015">
    <property type="protein sequence ID" value="GEM11421.1"/>
    <property type="molecule type" value="Genomic_DNA"/>
</dbReference>
<reference evidence="4 5" key="1">
    <citation type="submission" date="2019-07" db="EMBL/GenBank/DDBJ databases">
        <title>Rhodotorula toruloides NBRC10032 genome sequencing.</title>
        <authorList>
            <person name="Shida Y."/>
            <person name="Takaku H."/>
            <person name="Ogasawara W."/>
            <person name="Mori K."/>
        </authorList>
    </citation>
    <scope>NUCLEOTIDE SEQUENCE [LARGE SCALE GENOMIC DNA]</scope>
    <source>
        <strain evidence="4 5">NBRC10032</strain>
    </source>
</reference>
<dbReference type="Gene3D" id="3.40.50.150">
    <property type="entry name" value="Vaccinia Virus protein VP39"/>
    <property type="match status" value="1"/>
</dbReference>
<dbReference type="GO" id="GO:0070475">
    <property type="term" value="P:rRNA base methylation"/>
    <property type="evidence" value="ECO:0007669"/>
    <property type="project" value="TreeGrafter"/>
</dbReference>
<proteinExistence type="predicted"/>
<dbReference type="SUPFAM" id="SSF53335">
    <property type="entry name" value="S-adenosyl-L-methionine-dependent methyltransferases"/>
    <property type="match status" value="1"/>
</dbReference>
<gene>
    <name evidence="4" type="ORF">Rt10032_c15g5438</name>
</gene>
<evidence type="ECO:0000313" key="5">
    <source>
        <dbReference type="Proteomes" id="UP000321518"/>
    </source>
</evidence>
<dbReference type="AlphaFoldDB" id="A0A511KM44"/>
<dbReference type="PANTHER" id="PTHR13393">
    <property type="entry name" value="SAM-DEPENDENT METHYLTRANSFERASE"/>
    <property type="match status" value="1"/>
</dbReference>
<dbReference type="InterPro" id="IPR010286">
    <property type="entry name" value="METTL16/RlmF"/>
</dbReference>
<name>A0A511KM44_RHOTO</name>
<dbReference type="Proteomes" id="UP000321518">
    <property type="component" value="Unassembled WGS sequence"/>
</dbReference>
<dbReference type="InterPro" id="IPR029063">
    <property type="entry name" value="SAM-dependent_MTases_sf"/>
</dbReference>
<accession>A0A511KM44</accession>